<evidence type="ECO:0000259" key="1">
    <source>
        <dbReference type="Pfam" id="PF14534"/>
    </source>
</evidence>
<name>A0ABZ0ITT3_9BACT</name>
<dbReference type="PROSITE" id="PS51257">
    <property type="entry name" value="PROKAR_LIPOPROTEIN"/>
    <property type="match status" value="1"/>
</dbReference>
<dbReference type="SUPFAM" id="SSF54427">
    <property type="entry name" value="NTF2-like"/>
    <property type="match status" value="1"/>
</dbReference>
<organism evidence="2 3">
    <name type="scientific">Imperialibacter roseus</name>
    <dbReference type="NCBI Taxonomy" id="1324217"/>
    <lineage>
        <taxon>Bacteria</taxon>
        <taxon>Pseudomonadati</taxon>
        <taxon>Bacteroidota</taxon>
        <taxon>Cytophagia</taxon>
        <taxon>Cytophagales</taxon>
        <taxon>Flammeovirgaceae</taxon>
        <taxon>Imperialibacter</taxon>
    </lineage>
</organism>
<keyword evidence="3" id="KW-1185">Reference proteome</keyword>
<evidence type="ECO:0000313" key="3">
    <source>
        <dbReference type="Proteomes" id="UP001302349"/>
    </source>
</evidence>
<dbReference type="InterPro" id="IPR032710">
    <property type="entry name" value="NTF2-like_dom_sf"/>
</dbReference>
<reference evidence="2 3" key="1">
    <citation type="journal article" date="2023" name="Microbiol. Resour. Announc.">
        <title>Complete Genome Sequence of Imperialibacter roseus strain P4T.</title>
        <authorList>
            <person name="Tizabi D.R."/>
            <person name="Bachvaroff T."/>
            <person name="Hill R.T."/>
        </authorList>
    </citation>
    <scope>NUCLEOTIDE SEQUENCE [LARGE SCALE GENOMIC DNA]</scope>
    <source>
        <strain evidence="2 3">P4T</strain>
    </source>
</reference>
<dbReference type="EMBL" id="CP136051">
    <property type="protein sequence ID" value="WOK08443.1"/>
    <property type="molecule type" value="Genomic_DNA"/>
</dbReference>
<proteinExistence type="predicted"/>
<protein>
    <submittedName>
        <fullName evidence="2">Nuclear transport factor 2 family protein</fullName>
    </submittedName>
</protein>
<dbReference type="RefSeq" id="WP_317491083.1">
    <property type="nucleotide sequence ID" value="NZ_CP136051.1"/>
</dbReference>
<feature type="domain" description="DUF4440" evidence="1">
    <location>
        <begin position="50"/>
        <end position="135"/>
    </location>
</feature>
<dbReference type="Gene3D" id="3.10.450.50">
    <property type="match status" value="1"/>
</dbReference>
<dbReference type="Proteomes" id="UP001302349">
    <property type="component" value="Chromosome"/>
</dbReference>
<evidence type="ECO:0000313" key="2">
    <source>
        <dbReference type="EMBL" id="WOK08443.1"/>
    </source>
</evidence>
<sequence length="159" mass="17411">MKKALYSLIFTLLVVLLSCGEQNSQSAVQGAGEAPSQKINADLVKLTVDSLNMALLNRDRKTLISICAAELSYGHSSGAVQDKQTFVDDVVNGPFAFLSIETENQKITTTEDMAIVRHVFQAKGLNNGDTVDVRIGNAQLYKLYPNGHLRLVLRQAFKL</sequence>
<dbReference type="Pfam" id="PF14534">
    <property type="entry name" value="DUF4440"/>
    <property type="match status" value="1"/>
</dbReference>
<accession>A0ABZ0ITT3</accession>
<dbReference type="InterPro" id="IPR027843">
    <property type="entry name" value="DUF4440"/>
</dbReference>
<gene>
    <name evidence="2" type="ORF">RT717_07305</name>
</gene>